<gene>
    <name evidence="1" type="ORF">FSB_LOCUS34468</name>
</gene>
<proteinExistence type="predicted"/>
<dbReference type="AlphaFoldDB" id="A0A2N9GW49"/>
<dbReference type="EMBL" id="OIVN01002803">
    <property type="protein sequence ID" value="SPD06586.1"/>
    <property type="molecule type" value="Genomic_DNA"/>
</dbReference>
<organism evidence="1">
    <name type="scientific">Fagus sylvatica</name>
    <name type="common">Beechnut</name>
    <dbReference type="NCBI Taxonomy" id="28930"/>
    <lineage>
        <taxon>Eukaryota</taxon>
        <taxon>Viridiplantae</taxon>
        <taxon>Streptophyta</taxon>
        <taxon>Embryophyta</taxon>
        <taxon>Tracheophyta</taxon>
        <taxon>Spermatophyta</taxon>
        <taxon>Magnoliopsida</taxon>
        <taxon>eudicotyledons</taxon>
        <taxon>Gunneridae</taxon>
        <taxon>Pentapetalae</taxon>
        <taxon>rosids</taxon>
        <taxon>fabids</taxon>
        <taxon>Fagales</taxon>
        <taxon>Fagaceae</taxon>
        <taxon>Fagus</taxon>
    </lineage>
</organism>
<reference evidence="1" key="1">
    <citation type="submission" date="2018-02" db="EMBL/GenBank/DDBJ databases">
        <authorList>
            <person name="Cohen D.B."/>
            <person name="Kent A.D."/>
        </authorList>
    </citation>
    <scope>NUCLEOTIDE SEQUENCE</scope>
</reference>
<name>A0A2N9GW49_FAGSY</name>
<evidence type="ECO:0008006" key="2">
    <source>
        <dbReference type="Google" id="ProtNLM"/>
    </source>
</evidence>
<evidence type="ECO:0000313" key="1">
    <source>
        <dbReference type="EMBL" id="SPD06586.1"/>
    </source>
</evidence>
<accession>A0A2N9GW49</accession>
<protein>
    <recommendedName>
        <fullName evidence="2">Reverse transcriptase zinc-binding domain-containing protein</fullName>
    </recommendedName>
</protein>
<sequence>MAKQLWDSILNLFGLNWVMPRTVREMTACWSGALGNHRLAVIWRMIPHCLTWCLWREPTSEPLKDWR</sequence>